<proteinExistence type="predicted"/>
<name>G5A8F8_PHYSP</name>
<dbReference type="KEGG" id="psoj:PHYSODRAFT_306214"/>
<dbReference type="Proteomes" id="UP000002640">
    <property type="component" value="Unassembled WGS sequence"/>
</dbReference>
<sequence length="520" mass="58541">MVVDFAVDPITPETASAVETTVQGNMWLSQISLKVEMGDDLEGDFDDSFEDDDHEDNELIRKKGFGRMMSSLFDSTRRDRPPREIHGEGDSALKVPLSARQLDAIHLTCASSLRAREFEAMCSAIVVNQTARKLSLSLWLNWISDGDLTAVSAHWWKWIAYACFSKRARDYSSLESLALLSVSSLTVADMESFAAVLQSEHPEEEVFGCPRGQVPERDASLLAGADIRWHFDSQGEPVLTSPCLKLDEPVTLLRTFSDDGVSEWIDAMIPGYGRCQVRRRDLSFLEPRNKAPASTGITALTIGFNKRQGGIAHGPRTPIDKDAILRYCPMLEDLVLSDYYVDVRLDFREYRLVKNPTFDLHFDWNDITALATELSDAQNPLNRANELDNSLSNYDHVTLLERHLPALLQMLKSNKSLEYLEVVVPPDYEGYSEDFYEQHVEPICRTPKLALLSGLMPRSPYLGSKQKRGTGIATACSMLLRMDPHVITEIFAYAAEPVYRAVYFRNGTGDERDEQDDLPL</sequence>
<gene>
    <name evidence="1" type="ORF">PHYSODRAFT_306214</name>
</gene>
<dbReference type="RefSeq" id="XP_009536356.1">
    <property type="nucleotide sequence ID" value="XM_009538061.1"/>
</dbReference>
<dbReference type="InParanoid" id="G5A8F8"/>
<dbReference type="EMBL" id="JH159161">
    <property type="protein sequence ID" value="EGZ08184.1"/>
    <property type="molecule type" value="Genomic_DNA"/>
</dbReference>
<dbReference type="GeneID" id="20642668"/>
<accession>G5A8F8</accession>
<evidence type="ECO:0000313" key="2">
    <source>
        <dbReference type="Proteomes" id="UP000002640"/>
    </source>
</evidence>
<organism evidence="1 2">
    <name type="scientific">Phytophthora sojae (strain P6497)</name>
    <name type="common">Soybean stem and root rot agent</name>
    <name type="synonym">Phytophthora megasperma f. sp. glycines</name>
    <dbReference type="NCBI Taxonomy" id="1094619"/>
    <lineage>
        <taxon>Eukaryota</taxon>
        <taxon>Sar</taxon>
        <taxon>Stramenopiles</taxon>
        <taxon>Oomycota</taxon>
        <taxon>Peronosporomycetes</taxon>
        <taxon>Peronosporales</taxon>
        <taxon>Peronosporaceae</taxon>
        <taxon>Phytophthora</taxon>
    </lineage>
</organism>
<dbReference type="AlphaFoldDB" id="G5A8F8"/>
<evidence type="ECO:0000313" key="1">
    <source>
        <dbReference type="EMBL" id="EGZ08184.1"/>
    </source>
</evidence>
<protein>
    <submittedName>
        <fullName evidence="1">Uncharacterized protein</fullName>
    </submittedName>
</protein>
<keyword evidence="2" id="KW-1185">Reference proteome</keyword>
<reference evidence="1 2" key="1">
    <citation type="journal article" date="2006" name="Science">
        <title>Phytophthora genome sequences uncover evolutionary origins and mechanisms of pathogenesis.</title>
        <authorList>
            <person name="Tyler B.M."/>
            <person name="Tripathy S."/>
            <person name="Zhang X."/>
            <person name="Dehal P."/>
            <person name="Jiang R.H."/>
            <person name="Aerts A."/>
            <person name="Arredondo F.D."/>
            <person name="Baxter L."/>
            <person name="Bensasson D."/>
            <person name="Beynon J.L."/>
            <person name="Chapman J."/>
            <person name="Damasceno C.M."/>
            <person name="Dorrance A.E."/>
            <person name="Dou D."/>
            <person name="Dickerman A.W."/>
            <person name="Dubchak I.L."/>
            <person name="Garbelotto M."/>
            <person name="Gijzen M."/>
            <person name="Gordon S.G."/>
            <person name="Govers F."/>
            <person name="Grunwald N.J."/>
            <person name="Huang W."/>
            <person name="Ivors K.L."/>
            <person name="Jones R.W."/>
            <person name="Kamoun S."/>
            <person name="Krampis K."/>
            <person name="Lamour K.H."/>
            <person name="Lee M.K."/>
            <person name="McDonald W.H."/>
            <person name="Medina M."/>
            <person name="Meijer H.J."/>
            <person name="Nordberg E.K."/>
            <person name="Maclean D.J."/>
            <person name="Ospina-Giraldo M.D."/>
            <person name="Morris P.F."/>
            <person name="Phuntumart V."/>
            <person name="Putnam N.H."/>
            <person name="Rash S."/>
            <person name="Rose J.K."/>
            <person name="Sakihama Y."/>
            <person name="Salamov A.A."/>
            <person name="Savidor A."/>
            <person name="Scheuring C.F."/>
            <person name="Smith B.M."/>
            <person name="Sobral B.W."/>
            <person name="Terry A."/>
            <person name="Torto-Alalibo T.A."/>
            <person name="Win J."/>
            <person name="Xu Z."/>
            <person name="Zhang H."/>
            <person name="Grigoriev I.V."/>
            <person name="Rokhsar D.S."/>
            <person name="Boore J.L."/>
        </authorList>
    </citation>
    <scope>NUCLEOTIDE SEQUENCE [LARGE SCALE GENOMIC DNA]</scope>
    <source>
        <strain evidence="1 2">P6497</strain>
    </source>
</reference>